<comment type="caution">
    <text evidence="2">The sequence shown here is derived from an EMBL/GenBank/DDBJ whole genome shotgun (WGS) entry which is preliminary data.</text>
</comment>
<dbReference type="RefSeq" id="WP_233056398.1">
    <property type="nucleotide sequence ID" value="NZ_CP101408.1"/>
</dbReference>
<name>A0A9X3K6V4_9FIRM</name>
<keyword evidence="1" id="KW-0812">Transmembrane</keyword>
<reference evidence="2" key="1">
    <citation type="submission" date="2022-07" db="EMBL/GenBank/DDBJ databases">
        <title>Parvimonas micra travels from the subgingival sulcus of the human oral cavity to the colorectal adenocarcinoma.</title>
        <authorList>
            <person name="Conde-Perez K."/>
            <person name="Buetas E."/>
            <person name="Aja-Macaya P."/>
            <person name="Martin-De Arribas E."/>
            <person name="Iglesias-Corras I."/>
            <person name="Trigo-Tasende N."/>
            <person name="Nasser-Ali M."/>
            <person name="Estevez L.S."/>
            <person name="Rumbo-Feal S."/>
            <person name="Otero-Alen B."/>
            <person name="Noguera J.F."/>
            <person name="Concha A."/>
            <person name="Pardinas-Lopez S."/>
            <person name="Carda-Dieguez M."/>
            <person name="Gomez-Randulfe I."/>
            <person name="Martinez-Lago N."/>
            <person name="Ladra S."/>
            <person name="Aparicio L.A."/>
            <person name="Bou G."/>
            <person name="Mira A."/>
            <person name="Vallejo J.A."/>
            <person name="Poza M."/>
        </authorList>
    </citation>
    <scope>NUCLEOTIDE SEQUENCE</scope>
    <source>
        <strain evidence="2">PM79KC-AC-4</strain>
    </source>
</reference>
<dbReference type="Proteomes" id="UP001141458">
    <property type="component" value="Unassembled WGS sequence"/>
</dbReference>
<feature type="transmembrane region" description="Helical" evidence="1">
    <location>
        <begin position="21"/>
        <end position="43"/>
    </location>
</feature>
<accession>A0A9X3K6V4</accession>
<dbReference type="EMBL" id="JANDZV010000002">
    <property type="protein sequence ID" value="MCZ7407371.1"/>
    <property type="molecule type" value="Genomic_DNA"/>
</dbReference>
<dbReference type="AlphaFoldDB" id="A0A9X3K6V4"/>
<gene>
    <name evidence="2" type="ORF">NND69_03205</name>
</gene>
<protein>
    <submittedName>
        <fullName evidence="2">Uncharacterized protein</fullName>
    </submittedName>
</protein>
<organism evidence="2 3">
    <name type="scientific">Parvimonas micra</name>
    <dbReference type="NCBI Taxonomy" id="33033"/>
    <lineage>
        <taxon>Bacteria</taxon>
        <taxon>Bacillati</taxon>
        <taxon>Bacillota</taxon>
        <taxon>Tissierellia</taxon>
        <taxon>Tissierellales</taxon>
        <taxon>Peptoniphilaceae</taxon>
        <taxon>Parvimonas</taxon>
    </lineage>
</organism>
<keyword evidence="1" id="KW-1133">Transmembrane helix</keyword>
<keyword evidence="1" id="KW-0472">Membrane</keyword>
<evidence type="ECO:0000313" key="2">
    <source>
        <dbReference type="EMBL" id="MCZ7407371.1"/>
    </source>
</evidence>
<sequence length="49" mass="5891">MEKFQRKSFNRMDHEKLDKRVLLSKKITKIFGTLLSLGLFVFFKNKNSK</sequence>
<evidence type="ECO:0000313" key="3">
    <source>
        <dbReference type="Proteomes" id="UP001141458"/>
    </source>
</evidence>
<proteinExistence type="predicted"/>
<evidence type="ECO:0000256" key="1">
    <source>
        <dbReference type="SAM" id="Phobius"/>
    </source>
</evidence>